<sequence length="100" mass="11426">MFGVETSTSVGILRINYLHANYLKLEYQIHSLGDNSYHVNSELSQSRSMLLQQRFAKSDSALRVYSSEMQTGNELLIFCIKIGVSMYNKLDQISSKNQIE</sequence>
<comment type="caution">
    <text evidence="1">The sequence shown here is derived from an EMBL/GenBank/DDBJ whole genome shotgun (WGS) entry which is preliminary data.</text>
</comment>
<dbReference type="Proteomes" id="UP001642409">
    <property type="component" value="Unassembled WGS sequence"/>
</dbReference>
<dbReference type="EMBL" id="CATOUU010000942">
    <property type="protein sequence ID" value="CAI9961610.1"/>
    <property type="molecule type" value="Genomic_DNA"/>
</dbReference>
<dbReference type="AlphaFoldDB" id="A0AA86R3P5"/>
<evidence type="ECO:0000313" key="1">
    <source>
        <dbReference type="EMBL" id="CAI9961610.1"/>
    </source>
</evidence>
<organism evidence="1">
    <name type="scientific">Hexamita inflata</name>
    <dbReference type="NCBI Taxonomy" id="28002"/>
    <lineage>
        <taxon>Eukaryota</taxon>
        <taxon>Metamonada</taxon>
        <taxon>Diplomonadida</taxon>
        <taxon>Hexamitidae</taxon>
        <taxon>Hexamitinae</taxon>
        <taxon>Hexamita</taxon>
    </lineage>
</organism>
<name>A0AA86R3P5_9EUKA</name>
<evidence type="ECO:0000313" key="3">
    <source>
        <dbReference type="Proteomes" id="UP001642409"/>
    </source>
</evidence>
<reference evidence="2 3" key="2">
    <citation type="submission" date="2024-07" db="EMBL/GenBank/DDBJ databases">
        <authorList>
            <person name="Akdeniz Z."/>
        </authorList>
    </citation>
    <scope>NUCLEOTIDE SEQUENCE [LARGE SCALE GENOMIC DNA]</scope>
</reference>
<dbReference type="EMBL" id="CAXDID020000194">
    <property type="protein sequence ID" value="CAL6052932.1"/>
    <property type="molecule type" value="Genomic_DNA"/>
</dbReference>
<reference evidence="1" key="1">
    <citation type="submission" date="2023-06" db="EMBL/GenBank/DDBJ databases">
        <authorList>
            <person name="Kurt Z."/>
        </authorList>
    </citation>
    <scope>NUCLEOTIDE SEQUENCE</scope>
</reference>
<keyword evidence="3" id="KW-1185">Reference proteome</keyword>
<gene>
    <name evidence="2" type="ORF">HINF_LOCUS45089</name>
    <name evidence="1" type="ORF">HINF_LOCUS49255</name>
</gene>
<proteinExistence type="predicted"/>
<protein>
    <submittedName>
        <fullName evidence="2">Hypothetical_protein</fullName>
    </submittedName>
</protein>
<accession>A0AA86R3P5</accession>
<evidence type="ECO:0000313" key="2">
    <source>
        <dbReference type="EMBL" id="CAL6052932.1"/>
    </source>
</evidence>